<evidence type="ECO:0000313" key="2">
    <source>
        <dbReference type="EMBL" id="KAK2722937.1"/>
    </source>
</evidence>
<proteinExistence type="predicted"/>
<keyword evidence="3" id="KW-1185">Reference proteome</keyword>
<feature type="region of interest" description="Disordered" evidence="1">
    <location>
        <begin position="219"/>
        <end position="244"/>
    </location>
</feature>
<gene>
    <name evidence="2" type="ORF">QYM36_003207</name>
</gene>
<dbReference type="EMBL" id="JAVRJZ010000005">
    <property type="protein sequence ID" value="KAK2722937.1"/>
    <property type="molecule type" value="Genomic_DNA"/>
</dbReference>
<name>A0AA88LA82_ARTSF</name>
<feature type="compositionally biased region" description="Basic residues" evidence="1">
    <location>
        <begin position="223"/>
        <end position="244"/>
    </location>
</feature>
<comment type="caution">
    <text evidence="2">The sequence shown here is derived from an EMBL/GenBank/DDBJ whole genome shotgun (WGS) entry which is preliminary data.</text>
</comment>
<evidence type="ECO:0000256" key="1">
    <source>
        <dbReference type="SAM" id="MobiDB-lite"/>
    </source>
</evidence>
<organism evidence="2 3">
    <name type="scientific">Artemia franciscana</name>
    <name type="common">Brine shrimp</name>
    <name type="synonym">Artemia sanfranciscana</name>
    <dbReference type="NCBI Taxonomy" id="6661"/>
    <lineage>
        <taxon>Eukaryota</taxon>
        <taxon>Metazoa</taxon>
        <taxon>Ecdysozoa</taxon>
        <taxon>Arthropoda</taxon>
        <taxon>Crustacea</taxon>
        <taxon>Branchiopoda</taxon>
        <taxon>Anostraca</taxon>
        <taxon>Artemiidae</taxon>
        <taxon>Artemia</taxon>
    </lineage>
</organism>
<dbReference type="Proteomes" id="UP001187531">
    <property type="component" value="Unassembled WGS sequence"/>
</dbReference>
<sequence length="244" mass="28090">MPMFQLDKLLEKGKEGEQQVLDLAEATANDAEEFQNLFSRVPELKTFKIRPEKVRVHEVKESISISECEDSSCFKLNNDPRKKAWLYSNPIPPSMQKASIPDLATKNIPWKMLTDAKPKTKTEEEYFTRLIELAKQNLSLKLHESKISKPMGNAPRQLTRRLVTSEFKVKSCPMCLEELCCGEVCMTFGYEPFARKTTSSANEESKKEDVLEKKVDVPFRMGPPKKKFPRNRHLKHQFKSGKPP</sequence>
<reference evidence="2" key="1">
    <citation type="submission" date="2023-07" db="EMBL/GenBank/DDBJ databases">
        <title>Chromosome-level genome assembly of Artemia franciscana.</title>
        <authorList>
            <person name="Jo E."/>
        </authorList>
    </citation>
    <scope>NUCLEOTIDE SEQUENCE</scope>
    <source>
        <tissue evidence="2">Whole body</tissue>
    </source>
</reference>
<evidence type="ECO:0000313" key="3">
    <source>
        <dbReference type="Proteomes" id="UP001187531"/>
    </source>
</evidence>
<accession>A0AA88LA82</accession>
<dbReference type="AlphaFoldDB" id="A0AA88LA82"/>
<protein>
    <submittedName>
        <fullName evidence="2">Uncharacterized protein</fullName>
    </submittedName>
</protein>